<evidence type="ECO:0000259" key="7">
    <source>
        <dbReference type="PROSITE" id="PS50011"/>
    </source>
</evidence>
<organism evidence="8 9">
    <name type="scientific">Streptomyces cyaneochromogenes</name>
    <dbReference type="NCBI Taxonomy" id="2496836"/>
    <lineage>
        <taxon>Bacteria</taxon>
        <taxon>Bacillati</taxon>
        <taxon>Actinomycetota</taxon>
        <taxon>Actinomycetes</taxon>
        <taxon>Kitasatosporales</taxon>
        <taxon>Streptomycetaceae</taxon>
        <taxon>Streptomyces</taxon>
    </lineage>
</organism>
<dbReference type="PANTHER" id="PTHR43289:SF34">
    <property type="entry name" value="SERINE_THREONINE-PROTEIN KINASE YBDM-RELATED"/>
    <property type="match status" value="1"/>
</dbReference>
<evidence type="ECO:0000256" key="4">
    <source>
        <dbReference type="ARBA" id="ARBA00022840"/>
    </source>
</evidence>
<dbReference type="SUPFAM" id="SSF56112">
    <property type="entry name" value="Protein kinase-like (PK-like)"/>
    <property type="match status" value="1"/>
</dbReference>
<sequence>MHRVQNRPACVTGGVRPRIHGVPPLRPEQRPERFMRRLDPTDPSAIGGYPLLARLGAGGMGQVFLSRTASGRPLALKTVRTEFGQDPGFEQRFAREIASSDQVRSPWTVSVVDYSPAGHRPQWLATEYVAAPSLADWIESDGPLPESAVLALAAELAEGLRAVHRAGLAHRDVEPSNVLLARRHPLLIDFGIARAADDTRHTRTGGVIGSPGYMAPEQVTAGISAEPGDIFSLGAVLVYAATGTGPFLHPGEDPSAAQLLYRIAHEAPVLDGVPQPLVPLLTACLEKSPQDRPTADALLERLEAKPGVWASVRPPGLEADIAARETELAALLEHSAHLPPESQPAPDPAPQAEFGPPPTYGSPIAYGPPPALPSSPAPNPVPLAPSGAGSAPGRLSVRTWKAVAAAGAVVAVVTAAVVTALAWPDGSDDAAGGNGRTTPPASASPSPTAAGNALPSSWVGTWKGTGPGSPTSDGIVNARTTEVAVTVTLHAADRGEIVGRQVSHVTEDGTGRDLGCTETLRLRETHGTSMVFEAVTSAPTDPSAGVLCARGNLYTLAKTGADTLTLGNEGSQTTGSPARLTRSS</sequence>
<dbReference type="GO" id="GO:0004674">
    <property type="term" value="F:protein serine/threonine kinase activity"/>
    <property type="evidence" value="ECO:0007669"/>
    <property type="project" value="UniProtKB-KW"/>
</dbReference>
<dbReference type="AlphaFoldDB" id="A0A3Q9ENF5"/>
<evidence type="ECO:0000256" key="5">
    <source>
        <dbReference type="PROSITE-ProRule" id="PRU10141"/>
    </source>
</evidence>
<evidence type="ECO:0000256" key="1">
    <source>
        <dbReference type="ARBA" id="ARBA00022679"/>
    </source>
</evidence>
<dbReference type="PANTHER" id="PTHR43289">
    <property type="entry name" value="MITOGEN-ACTIVATED PROTEIN KINASE KINASE KINASE 20-RELATED"/>
    <property type="match status" value="1"/>
</dbReference>
<dbReference type="CDD" id="cd14014">
    <property type="entry name" value="STKc_PknB_like"/>
    <property type="match status" value="1"/>
</dbReference>
<dbReference type="InterPro" id="IPR000719">
    <property type="entry name" value="Prot_kinase_dom"/>
</dbReference>
<keyword evidence="3 8" id="KW-0418">Kinase</keyword>
<dbReference type="InterPro" id="IPR011009">
    <property type="entry name" value="Kinase-like_dom_sf"/>
</dbReference>
<keyword evidence="1" id="KW-0808">Transferase</keyword>
<evidence type="ECO:0000256" key="3">
    <source>
        <dbReference type="ARBA" id="ARBA00022777"/>
    </source>
</evidence>
<evidence type="ECO:0000256" key="6">
    <source>
        <dbReference type="SAM" id="MobiDB-lite"/>
    </source>
</evidence>
<dbReference type="OrthoDB" id="4330169at2"/>
<feature type="compositionally biased region" description="Polar residues" evidence="6">
    <location>
        <begin position="565"/>
        <end position="584"/>
    </location>
</feature>
<feature type="compositionally biased region" description="Pro residues" evidence="6">
    <location>
        <begin position="341"/>
        <end position="383"/>
    </location>
</feature>
<dbReference type="PROSITE" id="PS50011">
    <property type="entry name" value="PROTEIN_KINASE_DOM"/>
    <property type="match status" value="1"/>
</dbReference>
<dbReference type="Pfam" id="PF00069">
    <property type="entry name" value="Pkinase"/>
    <property type="match status" value="1"/>
</dbReference>
<name>A0A3Q9ENF5_9ACTN</name>
<feature type="domain" description="Protein kinase" evidence="7">
    <location>
        <begin position="49"/>
        <end position="308"/>
    </location>
</feature>
<feature type="region of interest" description="Disordered" evidence="6">
    <location>
        <begin position="338"/>
        <end position="393"/>
    </location>
</feature>
<feature type="region of interest" description="Disordered" evidence="6">
    <location>
        <begin position="1"/>
        <end position="27"/>
    </location>
</feature>
<feature type="region of interest" description="Disordered" evidence="6">
    <location>
        <begin position="424"/>
        <end position="475"/>
    </location>
</feature>
<accession>A0A3Q9ENF5</accession>
<proteinExistence type="predicted"/>
<dbReference type="KEGG" id="scya:EJ357_01330"/>
<dbReference type="Gene3D" id="3.30.200.20">
    <property type="entry name" value="Phosphorylase Kinase, domain 1"/>
    <property type="match status" value="1"/>
</dbReference>
<keyword evidence="9" id="KW-1185">Reference proteome</keyword>
<feature type="region of interest" description="Disordered" evidence="6">
    <location>
        <begin position="564"/>
        <end position="584"/>
    </location>
</feature>
<dbReference type="Proteomes" id="UP000280298">
    <property type="component" value="Chromosome"/>
</dbReference>
<evidence type="ECO:0000313" key="9">
    <source>
        <dbReference type="Proteomes" id="UP000280298"/>
    </source>
</evidence>
<protein>
    <submittedName>
        <fullName evidence="8">Serine/threonine protein kinase</fullName>
    </submittedName>
</protein>
<reference evidence="8 9" key="1">
    <citation type="journal article" date="2019" name="Int. J. Syst. Evol. Microbiol.">
        <title>Streptomyces cyaneochromogenes sp. nov., a blue pigment-producing actinomycete from manganese-contaminated soil.</title>
        <authorList>
            <person name="Tang X."/>
            <person name="Zhao J."/>
            <person name="Li K."/>
            <person name="Chen Z."/>
            <person name="Sun Y."/>
            <person name="Gao J."/>
        </authorList>
    </citation>
    <scope>NUCLEOTIDE SEQUENCE [LARGE SCALE GENOMIC DNA]</scope>
    <source>
        <strain evidence="8 9">MK-45</strain>
    </source>
</reference>
<dbReference type="PROSITE" id="PS00107">
    <property type="entry name" value="PROTEIN_KINASE_ATP"/>
    <property type="match status" value="1"/>
</dbReference>
<keyword evidence="8" id="KW-0723">Serine/threonine-protein kinase</keyword>
<evidence type="ECO:0000256" key="2">
    <source>
        <dbReference type="ARBA" id="ARBA00022741"/>
    </source>
</evidence>
<keyword evidence="4 5" id="KW-0067">ATP-binding</keyword>
<dbReference type="GO" id="GO:0005524">
    <property type="term" value="F:ATP binding"/>
    <property type="evidence" value="ECO:0007669"/>
    <property type="project" value="UniProtKB-UniRule"/>
</dbReference>
<evidence type="ECO:0000313" key="8">
    <source>
        <dbReference type="EMBL" id="AZQ32273.1"/>
    </source>
</evidence>
<dbReference type="Gene3D" id="1.10.510.10">
    <property type="entry name" value="Transferase(Phosphotransferase) domain 1"/>
    <property type="match status" value="1"/>
</dbReference>
<feature type="binding site" evidence="5">
    <location>
        <position position="77"/>
    </location>
    <ligand>
        <name>ATP</name>
        <dbReference type="ChEBI" id="CHEBI:30616"/>
    </ligand>
</feature>
<keyword evidence="2 5" id="KW-0547">Nucleotide-binding</keyword>
<dbReference type="InterPro" id="IPR017441">
    <property type="entry name" value="Protein_kinase_ATP_BS"/>
</dbReference>
<gene>
    <name evidence="8" type="ORF">EJ357_01330</name>
</gene>
<dbReference type="EMBL" id="CP034539">
    <property type="protein sequence ID" value="AZQ32273.1"/>
    <property type="molecule type" value="Genomic_DNA"/>
</dbReference>
<feature type="compositionally biased region" description="Low complexity" evidence="6">
    <location>
        <begin position="437"/>
        <end position="450"/>
    </location>
</feature>